<sequence length="78" mass="8508">MLLLSEACAVVTAWIRICIDSGRPRVMSFGAVVELWAWTEARSSGVDGDEGLRCGYLLPAGLKLPFMPFTNPGFSLLF</sequence>
<protein>
    <submittedName>
        <fullName evidence="1">Uncharacterized protein</fullName>
    </submittedName>
</protein>
<keyword evidence="2" id="KW-1185">Reference proteome</keyword>
<name>A0ABD3EKI4_9LAMI</name>
<comment type="caution">
    <text evidence="1">The sequence shown here is derived from an EMBL/GenBank/DDBJ whole genome shotgun (WGS) entry which is preliminary data.</text>
</comment>
<dbReference type="Proteomes" id="UP001632038">
    <property type="component" value="Unassembled WGS sequence"/>
</dbReference>
<organism evidence="1 2">
    <name type="scientific">Castilleja foliolosa</name>
    <dbReference type="NCBI Taxonomy" id="1961234"/>
    <lineage>
        <taxon>Eukaryota</taxon>
        <taxon>Viridiplantae</taxon>
        <taxon>Streptophyta</taxon>
        <taxon>Embryophyta</taxon>
        <taxon>Tracheophyta</taxon>
        <taxon>Spermatophyta</taxon>
        <taxon>Magnoliopsida</taxon>
        <taxon>eudicotyledons</taxon>
        <taxon>Gunneridae</taxon>
        <taxon>Pentapetalae</taxon>
        <taxon>asterids</taxon>
        <taxon>lamiids</taxon>
        <taxon>Lamiales</taxon>
        <taxon>Orobanchaceae</taxon>
        <taxon>Pedicularideae</taxon>
        <taxon>Castillejinae</taxon>
        <taxon>Castilleja</taxon>
    </lineage>
</organism>
<reference evidence="2" key="1">
    <citation type="journal article" date="2024" name="IScience">
        <title>Strigolactones Initiate the Formation of Haustorium-like Structures in Castilleja.</title>
        <authorList>
            <person name="Buerger M."/>
            <person name="Peterson D."/>
            <person name="Chory J."/>
        </authorList>
    </citation>
    <scope>NUCLEOTIDE SEQUENCE [LARGE SCALE GENOMIC DNA]</scope>
</reference>
<dbReference type="AlphaFoldDB" id="A0ABD3EKI4"/>
<evidence type="ECO:0000313" key="2">
    <source>
        <dbReference type="Proteomes" id="UP001632038"/>
    </source>
</evidence>
<accession>A0ABD3EKI4</accession>
<gene>
    <name evidence="1" type="ORF">CASFOL_001454</name>
</gene>
<evidence type="ECO:0000313" key="1">
    <source>
        <dbReference type="EMBL" id="KAL3654719.1"/>
    </source>
</evidence>
<dbReference type="EMBL" id="JAVIJP010000003">
    <property type="protein sequence ID" value="KAL3654719.1"/>
    <property type="molecule type" value="Genomic_DNA"/>
</dbReference>
<proteinExistence type="predicted"/>